<evidence type="ECO:0000313" key="2">
    <source>
        <dbReference type="EnsemblMetazoa" id="ACHR014011-PA"/>
    </source>
</evidence>
<keyword evidence="1" id="KW-1133">Transmembrane helix</keyword>
<reference evidence="3" key="1">
    <citation type="submission" date="2013-03" db="EMBL/GenBank/DDBJ databases">
        <title>The Genome Sequence of Anopheles christyi ACHKN1017.</title>
        <authorList>
            <consortium name="The Broad Institute Genomics Platform"/>
            <person name="Neafsey D.E."/>
            <person name="Besansky N."/>
            <person name="Walker B."/>
            <person name="Young S.K."/>
            <person name="Zeng Q."/>
            <person name="Gargeya S."/>
            <person name="Fitzgerald M."/>
            <person name="Haas B."/>
            <person name="Abouelleil A."/>
            <person name="Allen A.W."/>
            <person name="Alvarado L."/>
            <person name="Arachchi H.M."/>
            <person name="Berlin A.M."/>
            <person name="Chapman S.B."/>
            <person name="Gainer-Dewar J."/>
            <person name="Goldberg J."/>
            <person name="Griggs A."/>
            <person name="Gujja S."/>
            <person name="Hansen M."/>
            <person name="Howarth C."/>
            <person name="Imamovic A."/>
            <person name="Ireland A."/>
            <person name="Larimer J."/>
            <person name="McCowan C."/>
            <person name="Murphy C."/>
            <person name="Pearson M."/>
            <person name="Poon T.W."/>
            <person name="Priest M."/>
            <person name="Roberts A."/>
            <person name="Saif S."/>
            <person name="Shea T."/>
            <person name="Sisk P."/>
            <person name="Sykes S."/>
            <person name="Wortman J."/>
            <person name="Nusbaum C."/>
            <person name="Birren B."/>
        </authorList>
    </citation>
    <scope>NUCLEOTIDE SEQUENCE [LARGE SCALE GENOMIC DNA]</scope>
    <source>
        <strain evidence="3">ACHKN1017</strain>
    </source>
</reference>
<dbReference type="AlphaFoldDB" id="A0A182KHP1"/>
<accession>A0A182KHP1</accession>
<dbReference type="EnsemblMetazoa" id="ACHR014011-RA">
    <property type="protein sequence ID" value="ACHR014011-PA"/>
    <property type="gene ID" value="ACHR014011"/>
</dbReference>
<feature type="transmembrane region" description="Helical" evidence="1">
    <location>
        <begin position="20"/>
        <end position="42"/>
    </location>
</feature>
<keyword evidence="1" id="KW-0472">Membrane</keyword>
<reference evidence="2" key="2">
    <citation type="submission" date="2020-05" db="UniProtKB">
        <authorList>
            <consortium name="EnsemblMetazoa"/>
        </authorList>
    </citation>
    <scope>IDENTIFICATION</scope>
    <source>
        <strain evidence="2">ACHKN1017</strain>
    </source>
</reference>
<name>A0A182KHP1_9DIPT</name>
<organism evidence="2 3">
    <name type="scientific">Anopheles christyi</name>
    <dbReference type="NCBI Taxonomy" id="43041"/>
    <lineage>
        <taxon>Eukaryota</taxon>
        <taxon>Metazoa</taxon>
        <taxon>Ecdysozoa</taxon>
        <taxon>Arthropoda</taxon>
        <taxon>Hexapoda</taxon>
        <taxon>Insecta</taxon>
        <taxon>Pterygota</taxon>
        <taxon>Neoptera</taxon>
        <taxon>Endopterygota</taxon>
        <taxon>Diptera</taxon>
        <taxon>Nematocera</taxon>
        <taxon>Culicoidea</taxon>
        <taxon>Culicidae</taxon>
        <taxon>Anophelinae</taxon>
        <taxon>Anopheles</taxon>
    </lineage>
</organism>
<evidence type="ECO:0000313" key="3">
    <source>
        <dbReference type="Proteomes" id="UP000075881"/>
    </source>
</evidence>
<proteinExistence type="predicted"/>
<dbReference type="VEuPathDB" id="VectorBase:ACHR014011"/>
<keyword evidence="1" id="KW-0812">Transmembrane</keyword>
<sequence>MWQNVLYFTFVGYFGNNRRVTQLTVVKCQLCLLCLLASSIFAQGNAVVQEKMEVYHRTVLQAQRTQSGKLT</sequence>
<evidence type="ECO:0000256" key="1">
    <source>
        <dbReference type="SAM" id="Phobius"/>
    </source>
</evidence>
<protein>
    <submittedName>
        <fullName evidence="2">Uncharacterized protein</fullName>
    </submittedName>
</protein>
<dbReference type="Proteomes" id="UP000075881">
    <property type="component" value="Unassembled WGS sequence"/>
</dbReference>
<keyword evidence="3" id="KW-1185">Reference proteome</keyword>